<protein>
    <recommendedName>
        <fullName evidence="6">Peptidyl-prolyl cis-trans isomerase</fullName>
        <ecNumber evidence="6">5.2.1.8</ecNumber>
    </recommendedName>
</protein>
<reference evidence="8" key="1">
    <citation type="submission" date="2021-01" db="EMBL/GenBank/DDBJ databases">
        <title>Marivirga sp. nov., isolated from intertidal surface sediments.</title>
        <authorList>
            <person name="Zhang M."/>
        </authorList>
    </citation>
    <scope>NUCLEOTIDE SEQUENCE</scope>
    <source>
        <strain evidence="8">SM1354</strain>
    </source>
</reference>
<sequence>MKRGFLLLIIAIAFTACDKECTNEFGECPEKQLKEDLVIIESYLEDNNLEAEVHSSGLHYIIEEEGTGEKPNNGQQVVVDYVGRFLDGRVFDTSIDSVARAEGVYNENRNYQPFQFTLGVGAVVSGWDIGIALLNEGSKAQFILPSYLGYGSNGSGGTIPANTVIMFEVELIDIKF</sequence>
<dbReference type="EMBL" id="JAERQG010000001">
    <property type="protein sequence ID" value="MBL0764270.1"/>
    <property type="molecule type" value="Genomic_DNA"/>
</dbReference>
<evidence type="ECO:0000256" key="1">
    <source>
        <dbReference type="ARBA" id="ARBA00000971"/>
    </source>
</evidence>
<gene>
    <name evidence="8" type="ORF">JKP34_03340</name>
</gene>
<evidence type="ECO:0000256" key="5">
    <source>
        <dbReference type="PROSITE-ProRule" id="PRU00277"/>
    </source>
</evidence>
<keyword evidence="9" id="KW-1185">Reference proteome</keyword>
<evidence type="ECO:0000256" key="6">
    <source>
        <dbReference type="RuleBase" id="RU003915"/>
    </source>
</evidence>
<comment type="caution">
    <text evidence="8">The sequence shown here is derived from an EMBL/GenBank/DDBJ whole genome shotgun (WGS) entry which is preliminary data.</text>
</comment>
<evidence type="ECO:0000256" key="2">
    <source>
        <dbReference type="ARBA" id="ARBA00006577"/>
    </source>
</evidence>
<comment type="similarity">
    <text evidence="2 6">Belongs to the FKBP-type PPIase family.</text>
</comment>
<evidence type="ECO:0000313" key="9">
    <source>
        <dbReference type="Proteomes" id="UP000642920"/>
    </source>
</evidence>
<organism evidence="8 9">
    <name type="scientific">Marivirga atlantica</name>
    <dbReference type="NCBI Taxonomy" id="1548457"/>
    <lineage>
        <taxon>Bacteria</taxon>
        <taxon>Pseudomonadati</taxon>
        <taxon>Bacteroidota</taxon>
        <taxon>Cytophagia</taxon>
        <taxon>Cytophagales</taxon>
        <taxon>Marivirgaceae</taxon>
        <taxon>Marivirga</taxon>
    </lineage>
</organism>
<evidence type="ECO:0000256" key="4">
    <source>
        <dbReference type="ARBA" id="ARBA00023235"/>
    </source>
</evidence>
<dbReference type="EC" id="5.2.1.8" evidence="6"/>
<dbReference type="PANTHER" id="PTHR43811:SF19">
    <property type="entry name" value="39 KDA FK506-BINDING NUCLEAR PROTEIN"/>
    <property type="match status" value="1"/>
</dbReference>
<name>A0A937DHR3_9BACT</name>
<keyword evidence="3 5" id="KW-0697">Rotamase</keyword>
<dbReference type="Proteomes" id="UP000642920">
    <property type="component" value="Unassembled WGS sequence"/>
</dbReference>
<dbReference type="PROSITE" id="PS51257">
    <property type="entry name" value="PROKAR_LIPOPROTEIN"/>
    <property type="match status" value="1"/>
</dbReference>
<dbReference type="PANTHER" id="PTHR43811">
    <property type="entry name" value="FKBP-TYPE PEPTIDYL-PROLYL CIS-TRANS ISOMERASE FKPA"/>
    <property type="match status" value="1"/>
</dbReference>
<dbReference type="GO" id="GO:0003755">
    <property type="term" value="F:peptidyl-prolyl cis-trans isomerase activity"/>
    <property type="evidence" value="ECO:0007669"/>
    <property type="project" value="UniProtKB-UniRule"/>
</dbReference>
<dbReference type="Gene3D" id="3.10.50.40">
    <property type="match status" value="1"/>
</dbReference>
<dbReference type="AlphaFoldDB" id="A0A937DHR3"/>
<feature type="domain" description="PPIase FKBP-type" evidence="7">
    <location>
        <begin position="74"/>
        <end position="175"/>
    </location>
</feature>
<dbReference type="RefSeq" id="WP_201917695.1">
    <property type="nucleotide sequence ID" value="NZ_JAERQG010000001.1"/>
</dbReference>
<dbReference type="Pfam" id="PF00254">
    <property type="entry name" value="FKBP_C"/>
    <property type="match status" value="1"/>
</dbReference>
<proteinExistence type="inferred from homology"/>
<comment type="catalytic activity">
    <reaction evidence="1 5 6">
        <text>[protein]-peptidylproline (omega=180) = [protein]-peptidylproline (omega=0)</text>
        <dbReference type="Rhea" id="RHEA:16237"/>
        <dbReference type="Rhea" id="RHEA-COMP:10747"/>
        <dbReference type="Rhea" id="RHEA-COMP:10748"/>
        <dbReference type="ChEBI" id="CHEBI:83833"/>
        <dbReference type="ChEBI" id="CHEBI:83834"/>
        <dbReference type="EC" id="5.2.1.8"/>
    </reaction>
</comment>
<dbReference type="SUPFAM" id="SSF54534">
    <property type="entry name" value="FKBP-like"/>
    <property type="match status" value="1"/>
</dbReference>
<dbReference type="PROSITE" id="PS50059">
    <property type="entry name" value="FKBP_PPIASE"/>
    <property type="match status" value="1"/>
</dbReference>
<dbReference type="InterPro" id="IPR001179">
    <property type="entry name" value="PPIase_FKBP_dom"/>
</dbReference>
<evidence type="ECO:0000313" key="8">
    <source>
        <dbReference type="EMBL" id="MBL0764270.1"/>
    </source>
</evidence>
<accession>A0A937DHR3</accession>
<evidence type="ECO:0000256" key="3">
    <source>
        <dbReference type="ARBA" id="ARBA00023110"/>
    </source>
</evidence>
<keyword evidence="4 5" id="KW-0413">Isomerase</keyword>
<dbReference type="InterPro" id="IPR046357">
    <property type="entry name" value="PPIase_dom_sf"/>
</dbReference>
<evidence type="ECO:0000259" key="7">
    <source>
        <dbReference type="PROSITE" id="PS50059"/>
    </source>
</evidence>